<dbReference type="Gene3D" id="3.40.640.10">
    <property type="entry name" value="Type I PLP-dependent aspartate aminotransferase-like (Major domain)"/>
    <property type="match status" value="1"/>
</dbReference>
<comment type="catalytic activity">
    <reaction evidence="12">
        <text>2-oxopentanoate + L-kynurenine = L-2-aminopentanoate + kynurenate + H2O</text>
        <dbReference type="Rhea" id="RHEA:66076"/>
        <dbReference type="ChEBI" id="CHEBI:15377"/>
        <dbReference type="ChEBI" id="CHEBI:28644"/>
        <dbReference type="ChEBI" id="CHEBI:57959"/>
        <dbReference type="ChEBI" id="CHEBI:58441"/>
        <dbReference type="ChEBI" id="CHEBI:58454"/>
    </reaction>
    <physiologicalReaction direction="left-to-right" evidence="12">
        <dbReference type="Rhea" id="RHEA:66077"/>
    </physiologicalReaction>
</comment>
<evidence type="ECO:0000256" key="38">
    <source>
        <dbReference type="ARBA" id="ARBA00082796"/>
    </source>
</evidence>
<comment type="catalytic activity">
    <reaction evidence="19">
        <text>L-tryptophan + glyoxylate = indole-3-pyruvate + glycine</text>
        <dbReference type="Rhea" id="RHEA:69124"/>
        <dbReference type="ChEBI" id="CHEBI:17640"/>
        <dbReference type="ChEBI" id="CHEBI:36655"/>
        <dbReference type="ChEBI" id="CHEBI:57305"/>
        <dbReference type="ChEBI" id="CHEBI:57912"/>
    </reaction>
</comment>
<keyword evidence="5 44" id="KW-0032">Aminotransferase</keyword>
<evidence type="ECO:0000256" key="32">
    <source>
        <dbReference type="ARBA" id="ARBA00075068"/>
    </source>
</evidence>
<dbReference type="Proteomes" id="UP001318040">
    <property type="component" value="Chromosome 3"/>
</dbReference>
<evidence type="ECO:0000313" key="43">
    <source>
        <dbReference type="Proteomes" id="UP001318040"/>
    </source>
</evidence>
<evidence type="ECO:0000256" key="4">
    <source>
        <dbReference type="ARBA" id="ARBA00013010"/>
    </source>
</evidence>
<dbReference type="FunFam" id="3.40.640.10:FF:000071">
    <property type="entry name" value="Kynurenine/alpha-aminoadipate aminotransferase, mitochondrial"/>
    <property type="match status" value="1"/>
</dbReference>
<dbReference type="GO" id="GO:0016212">
    <property type="term" value="F:kynurenine-oxoglutarate transaminase activity"/>
    <property type="evidence" value="ECO:0007669"/>
    <property type="project" value="UniProtKB-EC"/>
</dbReference>
<evidence type="ECO:0000256" key="14">
    <source>
        <dbReference type="ARBA" id="ARBA00051742"/>
    </source>
</evidence>
<dbReference type="InterPro" id="IPR004839">
    <property type="entry name" value="Aminotransferase_I/II_large"/>
</dbReference>
<evidence type="ECO:0000256" key="36">
    <source>
        <dbReference type="ARBA" id="ARBA00082040"/>
    </source>
</evidence>
<dbReference type="PANTHER" id="PTHR42790">
    <property type="entry name" value="AMINOTRANSFERASE"/>
    <property type="match status" value="1"/>
</dbReference>
<name>A0AAJ7XFA8_PETMA</name>
<reference evidence="44" key="1">
    <citation type="submission" date="2025-08" db="UniProtKB">
        <authorList>
            <consortium name="RefSeq"/>
        </authorList>
    </citation>
    <scope>IDENTIFICATION</scope>
    <source>
        <tissue evidence="44">Sperm</tissue>
    </source>
</reference>
<dbReference type="KEGG" id="pmrn:116954598"/>
<evidence type="ECO:0000256" key="24">
    <source>
        <dbReference type="ARBA" id="ARBA00052580"/>
    </source>
</evidence>
<dbReference type="GO" id="GO:0047536">
    <property type="term" value="F:2-aminoadipate transaminase activity"/>
    <property type="evidence" value="ECO:0007669"/>
    <property type="project" value="UniProtKB-EC"/>
</dbReference>
<evidence type="ECO:0000256" key="3">
    <source>
        <dbReference type="ARBA" id="ARBA00012751"/>
    </source>
</evidence>
<comment type="catalytic activity">
    <reaction evidence="9">
        <text>L-kynurenine + glyoxylate = kynurenate + glycine + H2O</text>
        <dbReference type="Rhea" id="RHEA:65896"/>
        <dbReference type="ChEBI" id="CHEBI:15377"/>
        <dbReference type="ChEBI" id="CHEBI:36655"/>
        <dbReference type="ChEBI" id="CHEBI:57305"/>
        <dbReference type="ChEBI" id="CHEBI:57959"/>
        <dbReference type="ChEBI" id="CHEBI:58454"/>
        <dbReference type="EC" id="2.6.1.63"/>
    </reaction>
    <physiologicalReaction direction="left-to-right" evidence="9">
        <dbReference type="Rhea" id="RHEA:65897"/>
    </physiologicalReaction>
</comment>
<evidence type="ECO:0000313" key="44">
    <source>
        <dbReference type="RefSeq" id="XP_032831143.1"/>
    </source>
</evidence>
<comment type="similarity">
    <text evidence="2">Belongs to the class-I pyridoxal-phosphate-dependent aminotransferase family.</text>
</comment>
<dbReference type="GO" id="GO:0047958">
    <property type="term" value="F:glycine:2-oxoglutarate aminotransferase activity"/>
    <property type="evidence" value="ECO:0007669"/>
    <property type="project" value="UniProtKB-EC"/>
</dbReference>
<evidence type="ECO:0000256" key="9">
    <source>
        <dbReference type="ARBA" id="ARBA00047677"/>
    </source>
</evidence>
<accession>A0AAJ7XFA8</accession>
<evidence type="ECO:0000256" key="17">
    <source>
        <dbReference type="ARBA" id="ARBA00052124"/>
    </source>
</evidence>
<evidence type="ECO:0000256" key="27">
    <source>
        <dbReference type="ARBA" id="ARBA00060610"/>
    </source>
</evidence>
<comment type="function">
    <text evidence="26">Transaminase with broad substrate specificity. Has transaminase activity towards aminoadipate, kynurenine, methionine and glutamate. Shows activity also towards tryptophan, aspartate and hydroxykynurenine. Accepts a variety of oxo-acids as amino-group acceptors, with a preference for 2-oxoglutarate, 2-oxocaproic acid, phenylpyruvate and alpha-oxo-gamma-methiol butyric acid. Can also use glyoxylate as amino-group acceptor (in vitro).</text>
</comment>
<evidence type="ECO:0000256" key="13">
    <source>
        <dbReference type="ARBA" id="ARBA00051184"/>
    </source>
</evidence>
<sequence length="436" mass="48530">MNYSRFINAVSAARRTSPIRALTDLQLKAPPGLISLATGMPNPNTFPFLGVSVETRQLHREKLPGPSRLNFDTNTVARMLQYSPTDGIPELIDWFKQLQTRVHNPPTRKFESTDTEMTVCITTGSQEAISKVFEMLITPGDYVLMDTPTYPGTLIAVEPLGARVLSVAGDAQGMIPADLRRVLSPWSPSDARVPASGIPRVLCTVPNGGNPTGASLSTDRKREIYRIAQEYDLLIIEDDPYFYLQFKKPWSESFLSMDVDGRVIRTDSFSKIISSGLRLGFLTGPKKLVNRVILHMQTSTMHTSTFSQILVYKLLEQWGIDGFLDHVDSVVEFYRSQKDAMVSSAQKWLTGLAEWDSPQAGMFLWIKLLGVENSRDLIMKKALAKEVLFVPGGDFYPGLDAVSSHLRASFSITSPKLIDTGLQRLAELVRDEVKKA</sequence>
<dbReference type="EC" id="2.6.1.39" evidence="29"/>
<evidence type="ECO:0000256" key="15">
    <source>
        <dbReference type="ARBA" id="ARBA00051759"/>
    </source>
</evidence>
<comment type="catalytic activity">
    <reaction evidence="24">
        <text>3-phenylpyruvate + L-kynurenine = kynurenate + L-phenylalanine + H2O</text>
        <dbReference type="Rhea" id="RHEA:66092"/>
        <dbReference type="ChEBI" id="CHEBI:15377"/>
        <dbReference type="ChEBI" id="CHEBI:18005"/>
        <dbReference type="ChEBI" id="CHEBI:57959"/>
        <dbReference type="ChEBI" id="CHEBI:58095"/>
        <dbReference type="ChEBI" id="CHEBI:58454"/>
    </reaction>
    <physiologicalReaction direction="left-to-right" evidence="24">
        <dbReference type="Rhea" id="RHEA:66093"/>
    </physiologicalReaction>
</comment>
<comment type="catalytic activity">
    <reaction evidence="20">
        <text>glyoxylate + L-phenylalanine = 3-phenylpyruvate + glycine</text>
        <dbReference type="Rhea" id="RHEA:69120"/>
        <dbReference type="ChEBI" id="CHEBI:18005"/>
        <dbReference type="ChEBI" id="CHEBI:36655"/>
        <dbReference type="ChEBI" id="CHEBI:57305"/>
        <dbReference type="ChEBI" id="CHEBI:58095"/>
    </reaction>
</comment>
<dbReference type="GO" id="GO:0005759">
    <property type="term" value="C:mitochondrial matrix"/>
    <property type="evidence" value="ECO:0007669"/>
    <property type="project" value="UniProtKB-ARBA"/>
</dbReference>
<dbReference type="EC" id="2.6.1.73" evidence="30"/>
<evidence type="ECO:0000256" key="7">
    <source>
        <dbReference type="ARBA" id="ARBA00022898"/>
    </source>
</evidence>
<evidence type="ECO:0000256" key="35">
    <source>
        <dbReference type="ARBA" id="ARBA00081438"/>
    </source>
</evidence>
<evidence type="ECO:0000256" key="30">
    <source>
        <dbReference type="ARBA" id="ARBA00067059"/>
    </source>
</evidence>
<dbReference type="EC" id="2.6.1.4" evidence="28"/>
<evidence type="ECO:0000256" key="23">
    <source>
        <dbReference type="ARBA" id="ARBA00052537"/>
    </source>
</evidence>
<comment type="cofactor">
    <cofactor evidence="1">
        <name>pyridoxal 5'-phosphate</name>
        <dbReference type="ChEBI" id="CHEBI:597326"/>
    </cofactor>
</comment>
<dbReference type="GO" id="GO:1901605">
    <property type="term" value="P:alpha-amino acid metabolic process"/>
    <property type="evidence" value="ECO:0007669"/>
    <property type="project" value="TreeGrafter"/>
</dbReference>
<evidence type="ECO:0000256" key="26">
    <source>
        <dbReference type="ARBA" id="ARBA00056991"/>
    </source>
</evidence>
<evidence type="ECO:0000256" key="12">
    <source>
        <dbReference type="ARBA" id="ARBA00051090"/>
    </source>
</evidence>
<evidence type="ECO:0000256" key="11">
    <source>
        <dbReference type="ARBA" id="ARBA00050937"/>
    </source>
</evidence>
<comment type="catalytic activity">
    <reaction evidence="21">
        <text>glyoxylate + L-methionine = 4-methylsulfanyl-2-oxobutanoate + glycine</text>
        <dbReference type="Rhea" id="RHEA:22884"/>
        <dbReference type="ChEBI" id="CHEBI:16723"/>
        <dbReference type="ChEBI" id="CHEBI:36655"/>
        <dbReference type="ChEBI" id="CHEBI:57305"/>
        <dbReference type="ChEBI" id="CHEBI:57844"/>
        <dbReference type="EC" id="2.6.1.73"/>
    </reaction>
</comment>
<dbReference type="SUPFAM" id="SSF53383">
    <property type="entry name" value="PLP-dependent transferases"/>
    <property type="match status" value="1"/>
</dbReference>
<evidence type="ECO:0000256" key="8">
    <source>
        <dbReference type="ARBA" id="ARBA00047478"/>
    </source>
</evidence>
<dbReference type="CDD" id="cd00609">
    <property type="entry name" value="AAT_like"/>
    <property type="match status" value="1"/>
</dbReference>
<comment type="catalytic activity">
    <reaction evidence="23">
        <text>glycine + 2-oxoglutarate = glyoxylate + L-glutamate</text>
        <dbReference type="Rhea" id="RHEA:14089"/>
        <dbReference type="ChEBI" id="CHEBI:16810"/>
        <dbReference type="ChEBI" id="CHEBI:29985"/>
        <dbReference type="ChEBI" id="CHEBI:36655"/>
        <dbReference type="ChEBI" id="CHEBI:57305"/>
        <dbReference type="EC" id="2.6.1.4"/>
    </reaction>
</comment>
<dbReference type="PANTHER" id="PTHR42790:SF19">
    <property type="entry name" value="KYNURENINE_ALPHA-AMINOADIPATE AMINOTRANSFERASE, MITOCHONDRIAL"/>
    <property type="match status" value="1"/>
</dbReference>
<evidence type="ECO:0000259" key="42">
    <source>
        <dbReference type="Pfam" id="PF00155"/>
    </source>
</evidence>
<comment type="catalytic activity">
    <reaction evidence="11">
        <text>L-2-aminoadipate + glyoxylate = 2-oxoadipate + glycine</text>
        <dbReference type="Rhea" id="RHEA:69112"/>
        <dbReference type="ChEBI" id="CHEBI:36655"/>
        <dbReference type="ChEBI" id="CHEBI:57305"/>
        <dbReference type="ChEBI" id="CHEBI:57499"/>
        <dbReference type="ChEBI" id="CHEBI:58672"/>
    </reaction>
    <physiologicalReaction direction="left-to-right" evidence="11">
        <dbReference type="Rhea" id="RHEA:69113"/>
    </physiologicalReaction>
</comment>
<dbReference type="AlphaFoldDB" id="A0AAJ7XFA8"/>
<evidence type="ECO:0000256" key="19">
    <source>
        <dbReference type="ARBA" id="ARBA00052393"/>
    </source>
</evidence>
<dbReference type="GO" id="GO:0047315">
    <property type="term" value="F:kynurenine-glyoxylate transaminase activity"/>
    <property type="evidence" value="ECO:0007669"/>
    <property type="project" value="UniProtKB-EC"/>
</dbReference>
<protein>
    <recommendedName>
        <fullName evidence="31">Kynurenine/alpha-aminoadipate aminotransferase, mitochondrial</fullName>
        <ecNumber evidence="29">2.6.1.39</ecNumber>
        <ecNumber evidence="28">2.6.1.4</ecNumber>
        <ecNumber evidence="4">2.6.1.63</ecNumber>
        <ecNumber evidence="3">2.6.1.7</ecNumber>
        <ecNumber evidence="30">2.6.1.73</ecNumber>
    </recommendedName>
    <alternativeName>
        <fullName evidence="41">2-aminoadipate aminotransferase</fullName>
    </alternativeName>
    <alternativeName>
        <fullName evidence="34">2-aminoadipate transaminase</fullName>
    </alternativeName>
    <alternativeName>
        <fullName evidence="37">Alpha-aminoadipate aminotransferase</fullName>
    </alternativeName>
    <alternativeName>
        <fullName evidence="36">Glycine transaminase AADAT</fullName>
    </alternativeName>
    <alternativeName>
        <fullName evidence="40">Kynurenine aminotransferase II</fullName>
    </alternativeName>
    <alternativeName>
        <fullName evidence="35">Kynurenine--glyoxylate transaminase AADAT</fullName>
    </alternativeName>
    <alternativeName>
        <fullName evidence="38">Kynurenine--oxoglutarate aminotransferase II</fullName>
    </alternativeName>
    <alternativeName>
        <fullName evidence="39">Kynurenine--oxoglutarate transaminase 2</fullName>
    </alternativeName>
    <alternativeName>
        <fullName evidence="33">Kynurenine--oxoglutarate transaminase II</fullName>
    </alternativeName>
    <alternativeName>
        <fullName evidence="32">Methionine--glyoxylate transaminase AADAT</fullName>
    </alternativeName>
</protein>
<gene>
    <name evidence="44" type="primary">AADAT</name>
</gene>
<dbReference type="FunFam" id="3.90.1150.10:FF:000166">
    <property type="entry name" value="Kynurenine/alpha-aminoadipate aminotransferase, mitochondrial"/>
    <property type="match status" value="1"/>
</dbReference>
<comment type="catalytic activity">
    <reaction evidence="10">
        <text>L-tyrosine + glyoxylate = 3-(4-hydroxyphenyl)pyruvate + glycine</text>
        <dbReference type="Rhea" id="RHEA:69116"/>
        <dbReference type="ChEBI" id="CHEBI:36242"/>
        <dbReference type="ChEBI" id="CHEBI:36655"/>
        <dbReference type="ChEBI" id="CHEBI:57305"/>
        <dbReference type="ChEBI" id="CHEBI:58315"/>
    </reaction>
</comment>
<evidence type="ECO:0000256" key="34">
    <source>
        <dbReference type="ARBA" id="ARBA00080916"/>
    </source>
</evidence>
<dbReference type="EC" id="2.6.1.63" evidence="4"/>
<evidence type="ECO:0000256" key="5">
    <source>
        <dbReference type="ARBA" id="ARBA00022576"/>
    </source>
</evidence>
<dbReference type="GO" id="GO:0030170">
    <property type="term" value="F:pyridoxal phosphate binding"/>
    <property type="evidence" value="ECO:0007669"/>
    <property type="project" value="InterPro"/>
</dbReference>
<evidence type="ECO:0000256" key="22">
    <source>
        <dbReference type="ARBA" id="ARBA00052518"/>
    </source>
</evidence>
<dbReference type="Pfam" id="PF00155">
    <property type="entry name" value="Aminotran_1_2"/>
    <property type="match status" value="1"/>
</dbReference>
<organism evidence="43 44">
    <name type="scientific">Petromyzon marinus</name>
    <name type="common">Sea lamprey</name>
    <dbReference type="NCBI Taxonomy" id="7757"/>
    <lineage>
        <taxon>Eukaryota</taxon>
        <taxon>Metazoa</taxon>
        <taxon>Chordata</taxon>
        <taxon>Craniata</taxon>
        <taxon>Vertebrata</taxon>
        <taxon>Cyclostomata</taxon>
        <taxon>Hyperoartia</taxon>
        <taxon>Petromyzontiformes</taxon>
        <taxon>Petromyzontidae</taxon>
        <taxon>Petromyzon</taxon>
    </lineage>
</organism>
<comment type="catalytic activity">
    <reaction evidence="16">
        <text>2-oxobutanoate + L-kynurenine = (2S)-2-aminobutanoate + kynurenate + H2O</text>
        <dbReference type="Rhea" id="RHEA:66044"/>
        <dbReference type="ChEBI" id="CHEBI:15377"/>
        <dbReference type="ChEBI" id="CHEBI:16763"/>
        <dbReference type="ChEBI" id="CHEBI:57959"/>
        <dbReference type="ChEBI" id="CHEBI:58454"/>
        <dbReference type="ChEBI" id="CHEBI:74359"/>
    </reaction>
    <physiologicalReaction direction="left-to-right" evidence="16">
        <dbReference type="Rhea" id="RHEA:66045"/>
    </physiologicalReaction>
</comment>
<keyword evidence="43" id="KW-1185">Reference proteome</keyword>
<evidence type="ECO:0000256" key="16">
    <source>
        <dbReference type="ARBA" id="ARBA00051879"/>
    </source>
</evidence>
<dbReference type="CTD" id="51166"/>
<evidence type="ECO:0000256" key="2">
    <source>
        <dbReference type="ARBA" id="ARBA00007441"/>
    </source>
</evidence>
<dbReference type="InterPro" id="IPR015424">
    <property type="entry name" value="PyrdxlP-dep_Trfase"/>
</dbReference>
<keyword evidence="7" id="KW-0663">Pyridoxal phosphate</keyword>
<evidence type="ECO:0000256" key="41">
    <source>
        <dbReference type="ARBA" id="ARBA00083735"/>
    </source>
</evidence>
<evidence type="ECO:0000256" key="20">
    <source>
        <dbReference type="ARBA" id="ARBA00052400"/>
    </source>
</evidence>
<evidence type="ECO:0000256" key="10">
    <source>
        <dbReference type="ARBA" id="ARBA00050142"/>
    </source>
</evidence>
<comment type="pathway">
    <text evidence="27">Amino-acid degradation; L-lysine degradation via saccharopine pathway; glutaryl-CoA from L-lysine: step 4/6.</text>
</comment>
<dbReference type="GO" id="GO:0050094">
    <property type="term" value="F:methionine-glyoxylate transaminase activity"/>
    <property type="evidence" value="ECO:0007669"/>
    <property type="project" value="UniProtKB-EC"/>
</dbReference>
<evidence type="ECO:0000256" key="37">
    <source>
        <dbReference type="ARBA" id="ARBA00082705"/>
    </source>
</evidence>
<evidence type="ECO:0000256" key="31">
    <source>
        <dbReference type="ARBA" id="ARBA00074091"/>
    </source>
</evidence>
<evidence type="ECO:0000256" key="1">
    <source>
        <dbReference type="ARBA" id="ARBA00001933"/>
    </source>
</evidence>
<keyword evidence="6" id="KW-0808">Transferase</keyword>
<comment type="catalytic activity">
    <reaction evidence="13">
        <text>4-methylsulfanyl-2-oxobutanoate + L-kynurenine = kynurenate + L-methionine + H2O</text>
        <dbReference type="Rhea" id="RHEA:69096"/>
        <dbReference type="ChEBI" id="CHEBI:15377"/>
        <dbReference type="ChEBI" id="CHEBI:16723"/>
        <dbReference type="ChEBI" id="CHEBI:57844"/>
        <dbReference type="ChEBI" id="CHEBI:57959"/>
        <dbReference type="ChEBI" id="CHEBI:58454"/>
    </reaction>
    <physiologicalReaction direction="left-to-right" evidence="13">
        <dbReference type="Rhea" id="RHEA:69097"/>
    </physiologicalReaction>
</comment>
<comment type="catalytic activity">
    <reaction evidence="17">
        <text>indole-3-pyruvate + L-kynurenine = kynurenate + L-tryptophan + H2O</text>
        <dbReference type="Rhea" id="RHEA:66052"/>
        <dbReference type="ChEBI" id="CHEBI:15377"/>
        <dbReference type="ChEBI" id="CHEBI:17640"/>
        <dbReference type="ChEBI" id="CHEBI:57912"/>
        <dbReference type="ChEBI" id="CHEBI:57959"/>
        <dbReference type="ChEBI" id="CHEBI:58454"/>
    </reaction>
    <physiologicalReaction direction="left-to-right" evidence="17">
        <dbReference type="Rhea" id="RHEA:66053"/>
    </physiologicalReaction>
</comment>
<dbReference type="RefSeq" id="XP_032831143.1">
    <property type="nucleotide sequence ID" value="XM_032975252.1"/>
</dbReference>
<evidence type="ECO:0000256" key="29">
    <source>
        <dbReference type="ARBA" id="ARBA00067027"/>
    </source>
</evidence>
<comment type="catalytic activity">
    <reaction evidence="22">
        <text>L-leucine + glyoxylate = 4-methyl-2-oxopentanoate + glycine</text>
        <dbReference type="Rhea" id="RHEA:69128"/>
        <dbReference type="ChEBI" id="CHEBI:17865"/>
        <dbReference type="ChEBI" id="CHEBI:36655"/>
        <dbReference type="ChEBI" id="CHEBI:57305"/>
        <dbReference type="ChEBI" id="CHEBI:57427"/>
    </reaction>
</comment>
<dbReference type="GeneID" id="116954598"/>
<comment type="catalytic activity">
    <reaction evidence="8">
        <text>L-kynurenine + 2-oxoglutarate = kynurenate + L-glutamate + H2O</text>
        <dbReference type="Rhea" id="RHEA:65560"/>
        <dbReference type="ChEBI" id="CHEBI:15377"/>
        <dbReference type="ChEBI" id="CHEBI:16810"/>
        <dbReference type="ChEBI" id="CHEBI:29985"/>
        <dbReference type="ChEBI" id="CHEBI:57959"/>
        <dbReference type="ChEBI" id="CHEBI:58454"/>
        <dbReference type="EC" id="2.6.1.7"/>
    </reaction>
    <physiologicalReaction direction="left-to-right" evidence="8">
        <dbReference type="Rhea" id="RHEA:65561"/>
    </physiologicalReaction>
</comment>
<dbReference type="InterPro" id="IPR050859">
    <property type="entry name" value="Class-I_PLP-dep_aminotransf"/>
</dbReference>
<evidence type="ECO:0000256" key="21">
    <source>
        <dbReference type="ARBA" id="ARBA00052404"/>
    </source>
</evidence>
<dbReference type="EC" id="2.6.1.7" evidence="3"/>
<evidence type="ECO:0000256" key="18">
    <source>
        <dbReference type="ARBA" id="ARBA00052128"/>
    </source>
</evidence>
<evidence type="ECO:0000256" key="25">
    <source>
        <dbReference type="ARBA" id="ARBA00052831"/>
    </source>
</evidence>
<dbReference type="InterPro" id="IPR015421">
    <property type="entry name" value="PyrdxlP-dep_Trfase_major"/>
</dbReference>
<comment type="catalytic activity">
    <reaction evidence="25">
        <text>4-methyl-2-oxopentanoate + L-kynurenine = kynurenate + L-leucine + H2O</text>
        <dbReference type="Rhea" id="RHEA:66068"/>
        <dbReference type="ChEBI" id="CHEBI:15377"/>
        <dbReference type="ChEBI" id="CHEBI:17865"/>
        <dbReference type="ChEBI" id="CHEBI:57427"/>
        <dbReference type="ChEBI" id="CHEBI:57959"/>
        <dbReference type="ChEBI" id="CHEBI:58454"/>
    </reaction>
    <physiologicalReaction direction="left-to-right" evidence="25">
        <dbReference type="Rhea" id="RHEA:66069"/>
    </physiologicalReaction>
</comment>
<evidence type="ECO:0000256" key="6">
    <source>
        <dbReference type="ARBA" id="ARBA00022679"/>
    </source>
</evidence>
<comment type="catalytic activity">
    <reaction evidence="18">
        <text>2-oxohexanoate + L-kynurenine = L-2-aminohexanoate + kynurenate + H2O</text>
        <dbReference type="Rhea" id="RHEA:66060"/>
        <dbReference type="ChEBI" id="CHEBI:15377"/>
        <dbReference type="ChEBI" id="CHEBI:35177"/>
        <dbReference type="ChEBI" id="CHEBI:57959"/>
        <dbReference type="ChEBI" id="CHEBI:58454"/>
        <dbReference type="ChEBI" id="CHEBI:58455"/>
    </reaction>
    <physiologicalReaction direction="left-to-right" evidence="18">
        <dbReference type="Rhea" id="RHEA:66061"/>
    </physiologicalReaction>
</comment>
<comment type="catalytic activity">
    <reaction evidence="14">
        <text>2-oxo-3-sulfanylpropanoate + L-kynurenine = kynurenate + L-cysteine + H2O</text>
        <dbReference type="Rhea" id="RHEA:69104"/>
        <dbReference type="ChEBI" id="CHEBI:15377"/>
        <dbReference type="ChEBI" id="CHEBI:35235"/>
        <dbReference type="ChEBI" id="CHEBI:57678"/>
        <dbReference type="ChEBI" id="CHEBI:57959"/>
        <dbReference type="ChEBI" id="CHEBI:58454"/>
    </reaction>
    <physiologicalReaction direction="left-to-right" evidence="14">
        <dbReference type="Rhea" id="RHEA:69105"/>
    </physiologicalReaction>
</comment>
<evidence type="ECO:0000256" key="39">
    <source>
        <dbReference type="ARBA" id="ARBA00083236"/>
    </source>
</evidence>
<feature type="domain" description="Aminotransferase class I/classII large" evidence="42">
    <location>
        <begin position="80"/>
        <end position="425"/>
    </location>
</feature>
<evidence type="ECO:0000256" key="28">
    <source>
        <dbReference type="ARBA" id="ARBA00066546"/>
    </source>
</evidence>
<comment type="catalytic activity">
    <reaction evidence="15">
        <text>2-oxoadipate + L-kynurenine = L-2-aminoadipate + kynurenate + H2O</text>
        <dbReference type="Rhea" id="RHEA:70047"/>
        <dbReference type="ChEBI" id="CHEBI:15377"/>
        <dbReference type="ChEBI" id="CHEBI:57499"/>
        <dbReference type="ChEBI" id="CHEBI:57959"/>
        <dbReference type="ChEBI" id="CHEBI:58454"/>
        <dbReference type="ChEBI" id="CHEBI:58672"/>
    </reaction>
    <physiologicalReaction direction="left-to-right" evidence="15">
        <dbReference type="Rhea" id="RHEA:70048"/>
    </physiologicalReaction>
</comment>
<evidence type="ECO:0000256" key="40">
    <source>
        <dbReference type="ARBA" id="ARBA00083286"/>
    </source>
</evidence>
<evidence type="ECO:0000256" key="33">
    <source>
        <dbReference type="ARBA" id="ARBA00080697"/>
    </source>
</evidence>
<proteinExistence type="inferred from homology"/>